<dbReference type="NCBIfam" id="NF003417">
    <property type="entry name" value="PRK04813.1"/>
    <property type="match status" value="2"/>
</dbReference>
<dbReference type="InterPro" id="IPR045851">
    <property type="entry name" value="AMP-bd_C_sf"/>
</dbReference>
<evidence type="ECO:0000256" key="2">
    <source>
        <dbReference type="ARBA" id="ARBA00006432"/>
    </source>
</evidence>
<dbReference type="Gene3D" id="3.40.50.1820">
    <property type="entry name" value="alpha/beta hydrolase"/>
    <property type="match status" value="1"/>
</dbReference>
<keyword evidence="3" id="KW-0596">Phosphopantetheine</keyword>
<dbReference type="SUPFAM" id="SSF56801">
    <property type="entry name" value="Acetyl-CoA synthetase-like"/>
    <property type="match status" value="2"/>
</dbReference>
<comment type="similarity">
    <text evidence="2">Belongs to the ATP-dependent AMP-binding enzyme family.</text>
</comment>
<dbReference type="GO" id="GO:0044550">
    <property type="term" value="P:secondary metabolite biosynthetic process"/>
    <property type="evidence" value="ECO:0007669"/>
    <property type="project" value="UniProtKB-ARBA"/>
</dbReference>
<dbReference type="GO" id="GO:0008610">
    <property type="term" value="P:lipid biosynthetic process"/>
    <property type="evidence" value="ECO:0007669"/>
    <property type="project" value="UniProtKB-ARBA"/>
</dbReference>
<dbReference type="InterPro" id="IPR020806">
    <property type="entry name" value="PKS_PP-bd"/>
</dbReference>
<evidence type="ECO:0000256" key="4">
    <source>
        <dbReference type="ARBA" id="ARBA00022553"/>
    </source>
</evidence>
<evidence type="ECO:0000256" key="3">
    <source>
        <dbReference type="ARBA" id="ARBA00022450"/>
    </source>
</evidence>
<dbReference type="InterPro" id="IPR010071">
    <property type="entry name" value="AA_adenyl_dom"/>
</dbReference>
<dbReference type="CDD" id="cd19531">
    <property type="entry name" value="LCL_NRPS-like"/>
    <property type="match status" value="1"/>
</dbReference>
<dbReference type="Pfam" id="PF00501">
    <property type="entry name" value="AMP-binding"/>
    <property type="match status" value="2"/>
</dbReference>
<dbReference type="Pfam" id="PF00668">
    <property type="entry name" value="Condensation"/>
    <property type="match status" value="2"/>
</dbReference>
<protein>
    <submittedName>
        <fullName evidence="6">Amino acid adenylation domain-containing protein</fullName>
    </submittedName>
</protein>
<evidence type="ECO:0000256" key="1">
    <source>
        <dbReference type="ARBA" id="ARBA00001957"/>
    </source>
</evidence>
<dbReference type="InterPro" id="IPR000873">
    <property type="entry name" value="AMP-dep_synth/lig_dom"/>
</dbReference>
<dbReference type="InterPro" id="IPR025110">
    <property type="entry name" value="AMP-bd_C"/>
</dbReference>
<dbReference type="GO" id="GO:0005829">
    <property type="term" value="C:cytosol"/>
    <property type="evidence" value="ECO:0007669"/>
    <property type="project" value="TreeGrafter"/>
</dbReference>
<dbReference type="GO" id="GO:0043041">
    <property type="term" value="P:amino acid activation for nonribosomal peptide biosynthetic process"/>
    <property type="evidence" value="ECO:0007669"/>
    <property type="project" value="TreeGrafter"/>
</dbReference>
<dbReference type="GO" id="GO:0003824">
    <property type="term" value="F:catalytic activity"/>
    <property type="evidence" value="ECO:0007669"/>
    <property type="project" value="InterPro"/>
</dbReference>
<dbReference type="InterPro" id="IPR029058">
    <property type="entry name" value="AB_hydrolase_fold"/>
</dbReference>
<dbReference type="Gene3D" id="3.30.559.30">
    <property type="entry name" value="Nonribosomal peptide synthetase, condensation domain"/>
    <property type="match status" value="2"/>
</dbReference>
<evidence type="ECO:0000259" key="5">
    <source>
        <dbReference type="PROSITE" id="PS50075"/>
    </source>
</evidence>
<comment type="cofactor">
    <cofactor evidence="1">
        <name>pantetheine 4'-phosphate</name>
        <dbReference type="ChEBI" id="CHEBI:47942"/>
    </cofactor>
</comment>
<dbReference type="CDD" id="cd05930">
    <property type="entry name" value="A_NRPS"/>
    <property type="match status" value="2"/>
</dbReference>
<dbReference type="InterPro" id="IPR006162">
    <property type="entry name" value="Ppantetheine_attach_site"/>
</dbReference>
<dbReference type="FunFam" id="3.30.559.10:FF:000012">
    <property type="entry name" value="Non-ribosomal peptide synthetase"/>
    <property type="match status" value="1"/>
</dbReference>
<dbReference type="FunFam" id="2.30.38.10:FF:000001">
    <property type="entry name" value="Non-ribosomal peptide synthetase PvdI"/>
    <property type="match status" value="1"/>
</dbReference>
<keyword evidence="4" id="KW-0597">Phosphoprotein</keyword>
<evidence type="ECO:0000313" key="7">
    <source>
        <dbReference type="Proteomes" id="UP000757435"/>
    </source>
</evidence>
<dbReference type="Gene3D" id="3.40.50.980">
    <property type="match status" value="4"/>
</dbReference>
<evidence type="ECO:0000313" key="6">
    <source>
        <dbReference type="EMBL" id="MBW4660753.1"/>
    </source>
</evidence>
<dbReference type="InterPro" id="IPR036736">
    <property type="entry name" value="ACP-like_sf"/>
</dbReference>
<proteinExistence type="inferred from homology"/>
<reference evidence="6" key="1">
    <citation type="submission" date="2021-05" db="EMBL/GenBank/DDBJ databases">
        <authorList>
            <person name="Pietrasiak N."/>
            <person name="Ward R."/>
            <person name="Stajich J.E."/>
            <person name="Kurbessoian T."/>
        </authorList>
    </citation>
    <scope>NUCLEOTIDE SEQUENCE</scope>
    <source>
        <strain evidence="6">UHER 2000/2452</strain>
    </source>
</reference>
<organism evidence="6 7">
    <name type="scientific">Drouetiella hepatica Uher 2000/2452</name>
    <dbReference type="NCBI Taxonomy" id="904376"/>
    <lineage>
        <taxon>Bacteria</taxon>
        <taxon>Bacillati</taxon>
        <taxon>Cyanobacteriota</taxon>
        <taxon>Cyanophyceae</taxon>
        <taxon>Oculatellales</taxon>
        <taxon>Oculatellaceae</taxon>
        <taxon>Drouetiella</taxon>
    </lineage>
</organism>
<feature type="domain" description="Carrier" evidence="5">
    <location>
        <begin position="1874"/>
        <end position="1949"/>
    </location>
</feature>
<dbReference type="InterPro" id="IPR009081">
    <property type="entry name" value="PP-bd_ACP"/>
</dbReference>
<dbReference type="InterPro" id="IPR001242">
    <property type="entry name" value="Condensation_dom"/>
</dbReference>
<dbReference type="SUPFAM" id="SSF47336">
    <property type="entry name" value="ACP-like"/>
    <property type="match status" value="2"/>
</dbReference>
<dbReference type="Proteomes" id="UP000757435">
    <property type="component" value="Unassembled WGS sequence"/>
</dbReference>
<dbReference type="PANTHER" id="PTHR45527">
    <property type="entry name" value="NONRIBOSOMAL PEPTIDE SYNTHETASE"/>
    <property type="match status" value="1"/>
</dbReference>
<dbReference type="FunFam" id="1.10.1200.10:FF:000005">
    <property type="entry name" value="Nonribosomal peptide synthetase 1"/>
    <property type="match status" value="2"/>
</dbReference>
<dbReference type="GO" id="GO:0031177">
    <property type="term" value="F:phosphopantetheine binding"/>
    <property type="evidence" value="ECO:0007669"/>
    <property type="project" value="InterPro"/>
</dbReference>
<sequence>MMKTLNSHPIISENLLYHRIYWLNQLAGELPETNILTDYLRPDRYSRRNKVIQFELGDRLSQSVIQLGQNSHLSIYLLLLSAFSSLLNQYTHHNDLIVGIPCYHPIDQDEALTNQANQVLPLRLQLTDELTFKDLLLHIKDAVIQAYTHQEYPLDKLLGALNIPQQSSRCALYDIIILLENIHSHPVGLNNDLTISWCVNETKIVGRIEYSDSLFRDETIEALAKHYVNTIECAIANPTIKVSDIVLLKADETQKLLEEFNSNTKLYPVDQTIQSLFEAQVERSPNSIAGVYQGKSLTYRELNAGANQLAGFLRDLGIGNGDFVGILQERNLDFLRSILAILKAGGAYVPIDRTYPLDRIQYMLSNSEVKVLLTEASCLQDLAERLEHYPHLKSVICLEISDDQAKSQFIGVSLYDRSDFSQYSEENIESSNSSTDRAYMLYTSGSTGLPKGAIVRHDGAINHIYAQFDALKLHQGLRFLQSAPASSDISVWQFLAPLLIGGCTLIVDTATVCDPEKLFQVIQAENLTLVELVPVVLQGLIDYVSKLPAQQRSLPQLQWMMVTGESVPVRLVNQWLTLYPTIPAVNAYGPTEAADDITQLIVEQPLPENQRSIPIGKPLANLTLYVLDAQMRLVPIGVPGEICVAGIGVGNGYWKNASKTNLSFVPNPFTNPESVRNHQDVIYKTGDLGRWLPDGTIEYLGRIDHQVKIRGFRIELGEIEAALSHHSALKEAVVVVRDDRMGNKHLVAYVVPDASIGPVASDLRDFLQAKLPDYMVPSAFVLIDRLPLTPSGKVDRAALPEPEIKSLVPSGSDAATTSVEEILVGIWSRVLSCDRVGIHDNFFELGGHSLLATLIISQVRQVFQRELPLRCLFELPTIAQLAAAIETVTLAGLEAPAIERHVTGGTIPLSFAQQRLWFLAQLEPENPFYNLSTAASLQGSLNYPALEQTFTEILRRHEALRTKVTVVEGQPIAIVTPATALPLPVIDLSALPQSQQETEVKKYISIEGQQPFDLNRDLLLRVKLLRLEAGDHILLLTMHHSAADGWSIGVLVNEVSALYKAFCQQQPSPLPELPIQYGDFAIWQRQWLQGAVLDAQMGYWRQQLADAPTQLQLPTDRPRPAIQSYRGTTHSFRLSLELLRSLHHLSQQARCTLFMTLLAAFNVLLGRYSNSEDIVVGTPIANRHRTEVEGLIGCFVNTLVLRTDLSNNPTVLELLEQVRDMALDAYAHQDLPFEQLVEVLQPQRSLSHTPLFQVMFVLQNAPIPNVELPGLQVRTIETDRGTAQFDLMLLLEETTEGLVGTIEYNTDLFELDTIARMVGHYQTLLKAMAANLDRPISDLPLLTSVEQQQFSQWNQAQTDYPQTLCIHQLFEAQVQRTPNAIAVIFEDQQLTYQELNIQANQLAHDLRTVGVKPEDWVGICCDRSIEMLIGVLGILKAGGAYVPLDPTYPIERLEWMLQDAQVSLLLTQEHLRDRLPDQVQFPLICVDRYGHSGSTAAAETILMPPDSGVTPDSLAYVIYTSGSTGTPKGVQIEHRSVVNLLHVVCQQLGVTAADTLLAVTPLSFDVAVSELFLPLAVGAKLVLASRAVAADGIQLLALLQRCQATVLHPTPATWRLLLAAGWQPTPNLKMISTGEALPPSLAHQLLCKGGELWNLYGPTETTIWATGCQIQSAELPIAIGRPLANLQAYILDRHLHPVPIGVPGELYIGGVGLARGYLNRPELTAERFIPHPFSDRPGARLYKTGDLARFLADGQIECLGRIDHQVKLRGFRIELGEIEAVLNQQVRESVVVIQTDPAGEPCLVAYVVLQSEPFGATRDLRRFLQDKLPDYMVPVAFVPLEALPLNSNGKVDRALLPQWEMPRSGSDSGSDVVSPRTATEVTLSTLWAEVLGLEAISIHDNFFELGGHSLLVTRVISRLRAAFEVELPLRSLFEKPTVAELAERIDILRLSLAQASNPLPVIGNGRKEIEL</sequence>
<dbReference type="Pfam" id="PF00550">
    <property type="entry name" value="PP-binding"/>
    <property type="match status" value="2"/>
</dbReference>
<name>A0A951QGF6_9CYAN</name>
<dbReference type="Gene3D" id="1.10.1200.10">
    <property type="entry name" value="ACP-like"/>
    <property type="match status" value="1"/>
</dbReference>
<dbReference type="FunFam" id="3.30.300.30:FF:000010">
    <property type="entry name" value="Enterobactin synthetase component F"/>
    <property type="match status" value="2"/>
</dbReference>
<dbReference type="PANTHER" id="PTHR45527:SF1">
    <property type="entry name" value="FATTY ACID SYNTHASE"/>
    <property type="match status" value="1"/>
</dbReference>
<reference evidence="6" key="2">
    <citation type="journal article" date="2022" name="Microbiol. Resour. Announc.">
        <title>Metagenome Sequencing to Explore Phylogenomics of Terrestrial Cyanobacteria.</title>
        <authorList>
            <person name="Ward R.D."/>
            <person name="Stajich J.E."/>
            <person name="Johansen J.R."/>
            <person name="Huntemann M."/>
            <person name="Clum A."/>
            <person name="Foster B."/>
            <person name="Foster B."/>
            <person name="Roux S."/>
            <person name="Palaniappan K."/>
            <person name="Varghese N."/>
            <person name="Mukherjee S."/>
            <person name="Reddy T.B.K."/>
            <person name="Daum C."/>
            <person name="Copeland A."/>
            <person name="Chen I.A."/>
            <person name="Ivanova N.N."/>
            <person name="Kyrpides N.C."/>
            <person name="Shapiro N."/>
            <person name="Eloe-Fadrosh E.A."/>
            <person name="Pietrasiak N."/>
        </authorList>
    </citation>
    <scope>NUCLEOTIDE SEQUENCE</scope>
    <source>
        <strain evidence="6">UHER 2000/2452</strain>
    </source>
</reference>
<dbReference type="NCBIfam" id="TIGR01733">
    <property type="entry name" value="AA-adenyl-dom"/>
    <property type="match status" value="2"/>
</dbReference>
<dbReference type="PROSITE" id="PS00012">
    <property type="entry name" value="PHOSPHOPANTETHEINE"/>
    <property type="match status" value="2"/>
</dbReference>
<accession>A0A951QGF6</accession>
<gene>
    <name evidence="6" type="ORF">KME15_18930</name>
</gene>
<dbReference type="Gene3D" id="2.30.38.10">
    <property type="entry name" value="Luciferase, Domain 3"/>
    <property type="match status" value="2"/>
</dbReference>
<dbReference type="FunFam" id="3.40.50.12780:FF:000012">
    <property type="entry name" value="Non-ribosomal peptide synthetase"/>
    <property type="match status" value="1"/>
</dbReference>
<feature type="domain" description="Carrier" evidence="5">
    <location>
        <begin position="814"/>
        <end position="889"/>
    </location>
</feature>
<dbReference type="PROSITE" id="PS00455">
    <property type="entry name" value="AMP_BINDING"/>
    <property type="match status" value="2"/>
</dbReference>
<dbReference type="PROSITE" id="PS50075">
    <property type="entry name" value="CARRIER"/>
    <property type="match status" value="2"/>
</dbReference>
<dbReference type="Gene3D" id="3.30.559.10">
    <property type="entry name" value="Chloramphenicol acetyltransferase-like domain"/>
    <property type="match status" value="1"/>
</dbReference>
<comment type="caution">
    <text evidence="6">The sequence shown here is derived from an EMBL/GenBank/DDBJ whole genome shotgun (WGS) entry which is preliminary data.</text>
</comment>
<dbReference type="SMART" id="SM00823">
    <property type="entry name" value="PKS_PP"/>
    <property type="match status" value="2"/>
</dbReference>
<dbReference type="FunFam" id="3.40.50.980:FF:000001">
    <property type="entry name" value="Non-ribosomal peptide synthetase"/>
    <property type="match status" value="2"/>
</dbReference>
<dbReference type="Pfam" id="PF13193">
    <property type="entry name" value="AMP-binding_C"/>
    <property type="match status" value="2"/>
</dbReference>
<dbReference type="SUPFAM" id="SSF52777">
    <property type="entry name" value="CoA-dependent acyltransferases"/>
    <property type="match status" value="3"/>
</dbReference>
<dbReference type="Gene3D" id="3.30.300.30">
    <property type="match status" value="2"/>
</dbReference>
<dbReference type="InterPro" id="IPR020845">
    <property type="entry name" value="AMP-binding_CS"/>
</dbReference>
<dbReference type="InterPro" id="IPR023213">
    <property type="entry name" value="CAT-like_dom_sf"/>
</dbReference>
<dbReference type="EMBL" id="JAHHHD010000025">
    <property type="protein sequence ID" value="MBW4660753.1"/>
    <property type="molecule type" value="Genomic_DNA"/>
</dbReference>